<name>A0ABS4T9K8_9PSEU</name>
<gene>
    <name evidence="1" type="ORF">JOF56_001474</name>
</gene>
<evidence type="ECO:0000313" key="2">
    <source>
        <dbReference type="Proteomes" id="UP001519332"/>
    </source>
</evidence>
<accession>A0ABS4T9K8</accession>
<organism evidence="1 2">
    <name type="scientific">Kibdelosporangium banguiense</name>
    <dbReference type="NCBI Taxonomy" id="1365924"/>
    <lineage>
        <taxon>Bacteria</taxon>
        <taxon>Bacillati</taxon>
        <taxon>Actinomycetota</taxon>
        <taxon>Actinomycetes</taxon>
        <taxon>Pseudonocardiales</taxon>
        <taxon>Pseudonocardiaceae</taxon>
        <taxon>Kibdelosporangium</taxon>
    </lineage>
</organism>
<keyword evidence="2" id="KW-1185">Reference proteome</keyword>
<reference evidence="1 2" key="1">
    <citation type="submission" date="2021-03" db="EMBL/GenBank/DDBJ databases">
        <title>Sequencing the genomes of 1000 actinobacteria strains.</title>
        <authorList>
            <person name="Klenk H.-P."/>
        </authorList>
    </citation>
    <scope>NUCLEOTIDE SEQUENCE [LARGE SCALE GENOMIC DNA]</scope>
    <source>
        <strain evidence="1 2">DSM 46670</strain>
    </source>
</reference>
<dbReference type="RefSeq" id="WP_209635741.1">
    <property type="nucleotide sequence ID" value="NZ_JAGINW010000001.1"/>
</dbReference>
<comment type="caution">
    <text evidence="1">The sequence shown here is derived from an EMBL/GenBank/DDBJ whole genome shotgun (WGS) entry which is preliminary data.</text>
</comment>
<dbReference type="EMBL" id="JAGINW010000001">
    <property type="protein sequence ID" value="MBP2321089.1"/>
    <property type="molecule type" value="Genomic_DNA"/>
</dbReference>
<dbReference type="Proteomes" id="UP001519332">
    <property type="component" value="Unassembled WGS sequence"/>
</dbReference>
<evidence type="ECO:0000313" key="1">
    <source>
        <dbReference type="EMBL" id="MBP2321089.1"/>
    </source>
</evidence>
<proteinExistence type="predicted"/>
<sequence length="86" mass="9630">MTTPLTPARMEIKCARTVREVRESAADILAAVGAVKLRRISLFRATKWAEVASDAYLGDREYADVQWVRAAEWLRIGWSLPAPATQ</sequence>
<protein>
    <submittedName>
        <fullName evidence="1">Uncharacterized protein</fullName>
    </submittedName>
</protein>